<dbReference type="Proteomes" id="UP000178256">
    <property type="component" value="Unassembled WGS sequence"/>
</dbReference>
<evidence type="ECO:0000313" key="3">
    <source>
        <dbReference type="EMBL" id="OGN26222.1"/>
    </source>
</evidence>
<dbReference type="EMBL" id="MGKL01000008">
    <property type="protein sequence ID" value="OGN26222.1"/>
    <property type="molecule type" value="Genomic_DNA"/>
</dbReference>
<dbReference type="PANTHER" id="PTHR11749">
    <property type="entry name" value="RIBULOSE-5-PHOSPHATE-3-EPIMERASE"/>
    <property type="match status" value="1"/>
</dbReference>
<sequence length="73" mass="7820">MISFLAIMTFREDTVGKVASLRKTCLKCIIEVDGGVNPHTYKKAVSAGANILVAGAFIFSSKDVGFAINELKI</sequence>
<accession>A0A1F8GLF0</accession>
<dbReference type="Gene3D" id="3.20.20.70">
    <property type="entry name" value="Aldolase class I"/>
    <property type="match status" value="1"/>
</dbReference>
<dbReference type="Pfam" id="PF00834">
    <property type="entry name" value="Ribul_P_3_epim"/>
    <property type="match status" value="1"/>
</dbReference>
<dbReference type="GO" id="GO:0046872">
    <property type="term" value="F:metal ion binding"/>
    <property type="evidence" value="ECO:0007669"/>
    <property type="project" value="UniProtKB-KW"/>
</dbReference>
<evidence type="ECO:0008006" key="5">
    <source>
        <dbReference type="Google" id="ProtNLM"/>
    </source>
</evidence>
<dbReference type="InterPro" id="IPR000056">
    <property type="entry name" value="Ribul_P_3_epim-like"/>
</dbReference>
<keyword evidence="2" id="KW-0413">Isomerase</keyword>
<dbReference type="SUPFAM" id="SSF51366">
    <property type="entry name" value="Ribulose-phoshate binding barrel"/>
    <property type="match status" value="1"/>
</dbReference>
<evidence type="ECO:0000256" key="2">
    <source>
        <dbReference type="ARBA" id="ARBA00023235"/>
    </source>
</evidence>
<dbReference type="InterPro" id="IPR013785">
    <property type="entry name" value="Aldolase_TIM"/>
</dbReference>
<proteinExistence type="predicted"/>
<protein>
    <recommendedName>
        <fullName evidence="5">Ribulose-phosphate 3-epimerase</fullName>
    </recommendedName>
</protein>
<comment type="caution">
    <text evidence="3">The sequence shown here is derived from an EMBL/GenBank/DDBJ whole genome shotgun (WGS) entry which is preliminary data.</text>
</comment>
<name>A0A1F8GLF0_9BACT</name>
<reference evidence="3 4" key="1">
    <citation type="journal article" date="2016" name="Nat. Commun.">
        <title>Thousands of microbial genomes shed light on interconnected biogeochemical processes in an aquifer system.</title>
        <authorList>
            <person name="Anantharaman K."/>
            <person name="Brown C.T."/>
            <person name="Hug L.A."/>
            <person name="Sharon I."/>
            <person name="Castelle C.J."/>
            <person name="Probst A.J."/>
            <person name="Thomas B.C."/>
            <person name="Singh A."/>
            <person name="Wilkins M.J."/>
            <person name="Karaoz U."/>
            <person name="Brodie E.L."/>
            <person name="Williams K.H."/>
            <person name="Hubbard S.S."/>
            <person name="Banfield J.F."/>
        </authorList>
    </citation>
    <scope>NUCLEOTIDE SEQUENCE [LARGE SCALE GENOMIC DNA]</scope>
</reference>
<dbReference type="InterPro" id="IPR011060">
    <property type="entry name" value="RibuloseP-bd_barrel"/>
</dbReference>
<dbReference type="GO" id="GO:0005975">
    <property type="term" value="P:carbohydrate metabolic process"/>
    <property type="evidence" value="ECO:0007669"/>
    <property type="project" value="InterPro"/>
</dbReference>
<evidence type="ECO:0000256" key="1">
    <source>
        <dbReference type="ARBA" id="ARBA00022723"/>
    </source>
</evidence>
<gene>
    <name evidence="3" type="ORF">A2925_04905</name>
</gene>
<dbReference type="STRING" id="1802697.A2925_04905"/>
<keyword evidence="1" id="KW-0479">Metal-binding</keyword>
<organism evidence="3 4">
    <name type="scientific">Candidatus Yanofskybacteria bacterium RIFCSPLOWO2_01_FULL_44_22</name>
    <dbReference type="NCBI Taxonomy" id="1802697"/>
    <lineage>
        <taxon>Bacteria</taxon>
        <taxon>Candidatus Yanofskyibacteriota</taxon>
    </lineage>
</organism>
<dbReference type="AlphaFoldDB" id="A0A1F8GLF0"/>
<dbReference type="GO" id="GO:0016857">
    <property type="term" value="F:racemase and epimerase activity, acting on carbohydrates and derivatives"/>
    <property type="evidence" value="ECO:0007669"/>
    <property type="project" value="InterPro"/>
</dbReference>
<evidence type="ECO:0000313" key="4">
    <source>
        <dbReference type="Proteomes" id="UP000178256"/>
    </source>
</evidence>